<dbReference type="AlphaFoldDB" id="A0A914VYH0"/>
<evidence type="ECO:0000313" key="2">
    <source>
        <dbReference type="WBParaSite" id="PSAMB.scaffold2823size21075.g19327.t1"/>
    </source>
</evidence>
<protein>
    <submittedName>
        <fullName evidence="2">Uncharacterized protein</fullName>
    </submittedName>
</protein>
<evidence type="ECO:0000313" key="1">
    <source>
        <dbReference type="Proteomes" id="UP000887566"/>
    </source>
</evidence>
<reference evidence="2" key="1">
    <citation type="submission" date="2022-11" db="UniProtKB">
        <authorList>
            <consortium name="WormBaseParasite"/>
        </authorList>
    </citation>
    <scope>IDENTIFICATION</scope>
</reference>
<sequence length="211" mass="22375">MLSVRAFLLSPLKCASNFHSLRQCVVGCGARLERCILSVYAWTGLDGGTQQQLQAKEQAQRAFSPSGAGTRCGGGAVVVAAPRAPDAAVAGSGQINARAADARARRHRGEARRIDRGARLDVDDVIRMDQPFVRAGVDAQSWQRHSCRQDATAVVVVVDSLTPSIGRQPATSSPATAPATVQLAVVRSVTTFRAAQHYSYAPRTTLPPTSL</sequence>
<keyword evidence="1" id="KW-1185">Reference proteome</keyword>
<organism evidence="1 2">
    <name type="scientific">Plectus sambesii</name>
    <dbReference type="NCBI Taxonomy" id="2011161"/>
    <lineage>
        <taxon>Eukaryota</taxon>
        <taxon>Metazoa</taxon>
        <taxon>Ecdysozoa</taxon>
        <taxon>Nematoda</taxon>
        <taxon>Chromadorea</taxon>
        <taxon>Plectida</taxon>
        <taxon>Plectina</taxon>
        <taxon>Plectoidea</taxon>
        <taxon>Plectidae</taxon>
        <taxon>Plectus</taxon>
    </lineage>
</organism>
<dbReference type="WBParaSite" id="PSAMB.scaffold2823size21075.g19327.t1">
    <property type="protein sequence ID" value="PSAMB.scaffold2823size21075.g19327.t1"/>
    <property type="gene ID" value="PSAMB.scaffold2823size21075.g19327"/>
</dbReference>
<accession>A0A914VYH0</accession>
<proteinExistence type="predicted"/>
<name>A0A914VYH0_9BILA</name>
<dbReference type="Proteomes" id="UP000887566">
    <property type="component" value="Unplaced"/>
</dbReference>